<evidence type="ECO:0000256" key="1">
    <source>
        <dbReference type="SAM" id="Phobius"/>
    </source>
</evidence>
<dbReference type="EMBL" id="HE573026">
    <property type="protein sequence ID" value="CCC51858.1"/>
    <property type="molecule type" value="Genomic_DNA"/>
</dbReference>
<evidence type="ECO:0000313" key="2">
    <source>
        <dbReference type="EMBL" id="CCC51858.1"/>
    </source>
</evidence>
<keyword evidence="1" id="KW-1133">Transmembrane helix</keyword>
<accession>G0U7K0</accession>
<reference evidence="2" key="1">
    <citation type="journal article" date="2012" name="Proc. Natl. Acad. Sci. U.S.A.">
        <title>Antigenic diversity is generated by distinct evolutionary mechanisms in African trypanosome species.</title>
        <authorList>
            <person name="Jackson A.P."/>
            <person name="Berry A."/>
            <person name="Aslett M."/>
            <person name="Allison H.C."/>
            <person name="Burton P."/>
            <person name="Vavrova-Anderson J."/>
            <person name="Brown R."/>
            <person name="Browne H."/>
            <person name="Corton N."/>
            <person name="Hauser H."/>
            <person name="Gamble J."/>
            <person name="Gilderthorp R."/>
            <person name="Marcello L."/>
            <person name="McQuillan J."/>
            <person name="Otto T.D."/>
            <person name="Quail M.A."/>
            <person name="Sanders M.J."/>
            <person name="van Tonder A."/>
            <person name="Ginger M.L."/>
            <person name="Field M.C."/>
            <person name="Barry J.D."/>
            <person name="Hertz-Fowler C."/>
            <person name="Berriman M."/>
        </authorList>
    </citation>
    <scope>NUCLEOTIDE SEQUENCE</scope>
    <source>
        <strain evidence="2">Y486</strain>
    </source>
</reference>
<name>G0U7K0_TRYVY</name>
<dbReference type="AlphaFoldDB" id="G0U7K0"/>
<proteinExistence type="predicted"/>
<gene>
    <name evidence="2" type="ORF">TVY486_1009030</name>
</gene>
<sequence>MPSLTSNPCLSTYQHFPVLLFAHGNGTRGSVKRGDEVAWCIFPHFVSCCCWWCFYFIFTFFCVLFRSHCPCTSAAYSSSHVHMAIGFRVRHADTTNRTTMTPRVTAKECTHIKCCSSLSLSLSALIFFPYLTSSTFLTLPIKRTRSSVSVSHCVSSDFLRKSEKASRRGTRQKCVATSRLVCHSLRSLGQ</sequence>
<feature type="transmembrane region" description="Helical" evidence="1">
    <location>
        <begin position="37"/>
        <end position="61"/>
    </location>
</feature>
<protein>
    <submittedName>
        <fullName evidence="2">Uncharacterized protein</fullName>
    </submittedName>
</protein>
<keyword evidence="1" id="KW-0812">Transmembrane</keyword>
<keyword evidence="1" id="KW-0472">Membrane</keyword>
<dbReference type="VEuPathDB" id="TriTrypDB:TvY486_1009030"/>
<organism evidence="2">
    <name type="scientific">Trypanosoma vivax (strain Y486)</name>
    <dbReference type="NCBI Taxonomy" id="1055687"/>
    <lineage>
        <taxon>Eukaryota</taxon>
        <taxon>Discoba</taxon>
        <taxon>Euglenozoa</taxon>
        <taxon>Kinetoplastea</taxon>
        <taxon>Metakinetoplastina</taxon>
        <taxon>Trypanosomatida</taxon>
        <taxon>Trypanosomatidae</taxon>
        <taxon>Trypanosoma</taxon>
        <taxon>Duttonella</taxon>
    </lineage>
</organism>